<reference evidence="1 2" key="1">
    <citation type="submission" date="2019-01" db="EMBL/GenBank/DDBJ databases">
        <title>Sequencing of cultivated peanut Arachis hypogaea provides insights into genome evolution and oil improvement.</title>
        <authorList>
            <person name="Chen X."/>
        </authorList>
    </citation>
    <scope>NUCLEOTIDE SEQUENCE [LARGE SCALE GENOMIC DNA]</scope>
    <source>
        <strain evidence="2">cv. Fuhuasheng</strain>
        <tissue evidence="1">Leaves</tissue>
    </source>
</reference>
<accession>A0A444Y2M0</accession>
<comment type="caution">
    <text evidence="1">The sequence shown here is derived from an EMBL/GenBank/DDBJ whole genome shotgun (WGS) entry which is preliminary data.</text>
</comment>
<proteinExistence type="predicted"/>
<dbReference type="AlphaFoldDB" id="A0A444Y2M0"/>
<sequence>MASVTTHQPQSHDVLHCFSPLSDDDPQRRGLRRISPKIGILVGKRAKISKVKDAISIANNACWSIGELVVKVC</sequence>
<organism evidence="1 2">
    <name type="scientific">Arachis hypogaea</name>
    <name type="common">Peanut</name>
    <dbReference type="NCBI Taxonomy" id="3818"/>
    <lineage>
        <taxon>Eukaryota</taxon>
        <taxon>Viridiplantae</taxon>
        <taxon>Streptophyta</taxon>
        <taxon>Embryophyta</taxon>
        <taxon>Tracheophyta</taxon>
        <taxon>Spermatophyta</taxon>
        <taxon>Magnoliopsida</taxon>
        <taxon>eudicotyledons</taxon>
        <taxon>Gunneridae</taxon>
        <taxon>Pentapetalae</taxon>
        <taxon>rosids</taxon>
        <taxon>fabids</taxon>
        <taxon>Fabales</taxon>
        <taxon>Fabaceae</taxon>
        <taxon>Papilionoideae</taxon>
        <taxon>50 kb inversion clade</taxon>
        <taxon>dalbergioids sensu lato</taxon>
        <taxon>Dalbergieae</taxon>
        <taxon>Pterocarpus clade</taxon>
        <taxon>Arachis</taxon>
    </lineage>
</organism>
<evidence type="ECO:0000313" key="2">
    <source>
        <dbReference type="Proteomes" id="UP000289738"/>
    </source>
</evidence>
<protein>
    <submittedName>
        <fullName evidence="1">Uncharacterized protein</fullName>
    </submittedName>
</protein>
<dbReference type="Proteomes" id="UP000289738">
    <property type="component" value="Chromosome B08"/>
</dbReference>
<dbReference type="EMBL" id="SDMP01000018">
    <property type="protein sequence ID" value="RYQ96191.1"/>
    <property type="molecule type" value="Genomic_DNA"/>
</dbReference>
<evidence type="ECO:0000313" key="1">
    <source>
        <dbReference type="EMBL" id="RYQ96191.1"/>
    </source>
</evidence>
<gene>
    <name evidence="1" type="ORF">Ahy_B08g091802</name>
</gene>
<name>A0A444Y2M0_ARAHY</name>
<keyword evidence="2" id="KW-1185">Reference proteome</keyword>